<dbReference type="SUPFAM" id="SSF54695">
    <property type="entry name" value="POZ domain"/>
    <property type="match status" value="1"/>
</dbReference>
<dbReference type="SMART" id="SM00225">
    <property type="entry name" value="BTB"/>
    <property type="match status" value="1"/>
</dbReference>
<dbReference type="Gene3D" id="3.30.710.10">
    <property type="entry name" value="Potassium Channel Kv1.1, Chain A"/>
    <property type="match status" value="1"/>
</dbReference>
<dbReference type="InterPro" id="IPR011705">
    <property type="entry name" value="BACK"/>
</dbReference>
<dbReference type="InterPro" id="IPR011333">
    <property type="entry name" value="SKP1/BTB/POZ_sf"/>
</dbReference>
<dbReference type="InterPro" id="IPR017096">
    <property type="entry name" value="BTB-kelch_protein"/>
</dbReference>
<dbReference type="PANTHER" id="PTHR24412:SF304">
    <property type="entry name" value="KELCH-LIKE PROTEIN 23"/>
    <property type="match status" value="1"/>
</dbReference>
<evidence type="ECO:0000313" key="5">
    <source>
        <dbReference type="Proteomes" id="UP001174136"/>
    </source>
</evidence>
<feature type="domain" description="BTB" evidence="3">
    <location>
        <begin position="36"/>
        <end position="104"/>
    </location>
</feature>
<keyword evidence="2" id="KW-0677">Repeat</keyword>
<dbReference type="SMART" id="SM00875">
    <property type="entry name" value="BACK"/>
    <property type="match status" value="1"/>
</dbReference>
<keyword evidence="1" id="KW-0880">Kelch repeat</keyword>
<sequence>MSDKPADLYTYDYNDDDHPAEVLDALGQFYLGGVFTDVSLRGASGRVFQCHRAVLSARSSYFRAMFTADMRERSDGLVTLTGVECDVLAALLRYAYTARVRITEDNVQRLLEAADLMHFASLKRACEAFLVRFLHVANCLGMHAFARLHVCRALEREARRLALAELDDLVRQEEFLELRVDDVRSLLLLLAAENHVDDAWRDEAWTLAVAKWVTHDSERRGVHAGDLLRALRLEPDDVAALRSALTRTRLAVDIKSVVAPALVSRPGKREVKAAAAAGAAGGKKRSPSMYSIGGYYWHPLPEVHIWEPKSDTWAQGKDMPEHARESYSVTLLGADVYVSGGYRTHTVEALDTVSVYNCDRDDWAEGCPMITARYYHCSVTLGGCVYAIGGYSSGAPENQAEYYDPLKKKWFPVAKMIQGVGNASACVVRDRIYVTGGHYGHRGSCTYEQIQVYMVESDEWSIITANPHPEYGLSSVSLNNKMYLVGGQTAVADCYDPETNVWRAMAEMKERRMECGAAVIHGCIYVTGGYSYSKGTYLQSIEKYDPQLDTWEIVGNLPGPARSHGCICVHSVS</sequence>
<evidence type="ECO:0000313" key="4">
    <source>
        <dbReference type="EMBL" id="KAK0145083.1"/>
    </source>
</evidence>
<dbReference type="Proteomes" id="UP001174136">
    <property type="component" value="Unassembled WGS sequence"/>
</dbReference>
<dbReference type="Pfam" id="PF07707">
    <property type="entry name" value="BACK"/>
    <property type="match status" value="1"/>
</dbReference>
<gene>
    <name evidence="4" type="primary">KLHL23</name>
    <name evidence="4" type="ORF">N1851_016034</name>
</gene>
<name>A0AA47P258_MERPO</name>
<evidence type="ECO:0000256" key="1">
    <source>
        <dbReference type="ARBA" id="ARBA00022441"/>
    </source>
</evidence>
<dbReference type="Gene3D" id="1.25.40.420">
    <property type="match status" value="1"/>
</dbReference>
<dbReference type="InterPro" id="IPR000210">
    <property type="entry name" value="BTB/POZ_dom"/>
</dbReference>
<protein>
    <submittedName>
        <fullName evidence="4">Kelch-like protein 23</fullName>
    </submittedName>
</protein>
<organism evidence="4 5">
    <name type="scientific">Merluccius polli</name>
    <name type="common">Benguela hake</name>
    <name type="synonym">Merluccius cadenati</name>
    <dbReference type="NCBI Taxonomy" id="89951"/>
    <lineage>
        <taxon>Eukaryota</taxon>
        <taxon>Metazoa</taxon>
        <taxon>Chordata</taxon>
        <taxon>Craniata</taxon>
        <taxon>Vertebrata</taxon>
        <taxon>Euteleostomi</taxon>
        <taxon>Actinopterygii</taxon>
        <taxon>Neopterygii</taxon>
        <taxon>Teleostei</taxon>
        <taxon>Neoteleostei</taxon>
        <taxon>Acanthomorphata</taxon>
        <taxon>Zeiogadaria</taxon>
        <taxon>Gadariae</taxon>
        <taxon>Gadiformes</taxon>
        <taxon>Gadoidei</taxon>
        <taxon>Merlucciidae</taxon>
        <taxon>Merluccius</taxon>
    </lineage>
</organism>
<keyword evidence="5" id="KW-1185">Reference proteome</keyword>
<dbReference type="SMART" id="SM00612">
    <property type="entry name" value="Kelch"/>
    <property type="match status" value="5"/>
</dbReference>
<comment type="caution">
    <text evidence="4">The sequence shown here is derived from an EMBL/GenBank/DDBJ whole genome shotgun (WGS) entry which is preliminary data.</text>
</comment>
<evidence type="ECO:0000259" key="3">
    <source>
        <dbReference type="PROSITE" id="PS50097"/>
    </source>
</evidence>
<dbReference type="EMBL" id="JAOPHQ010002891">
    <property type="protein sequence ID" value="KAK0145083.1"/>
    <property type="molecule type" value="Genomic_DNA"/>
</dbReference>
<evidence type="ECO:0000256" key="2">
    <source>
        <dbReference type="ARBA" id="ARBA00022737"/>
    </source>
</evidence>
<dbReference type="Pfam" id="PF00651">
    <property type="entry name" value="BTB"/>
    <property type="match status" value="1"/>
</dbReference>
<dbReference type="InterPro" id="IPR006652">
    <property type="entry name" value="Kelch_1"/>
</dbReference>
<reference evidence="4" key="1">
    <citation type="journal article" date="2023" name="Front. Mar. Sci.">
        <title>A new Merluccius polli reference genome to investigate the effects of global change in West African waters.</title>
        <authorList>
            <person name="Mateo J.L."/>
            <person name="Blanco-Fernandez C."/>
            <person name="Garcia-Vazquez E."/>
            <person name="Machado-Schiaffino G."/>
        </authorList>
    </citation>
    <scope>NUCLEOTIDE SEQUENCE</scope>
    <source>
        <strain evidence="4">C29</strain>
        <tissue evidence="4">Fin</tissue>
    </source>
</reference>
<proteinExistence type="predicted"/>
<dbReference type="InterPro" id="IPR037293">
    <property type="entry name" value="Gal_Oxidase_central_sf"/>
</dbReference>
<dbReference type="AlphaFoldDB" id="A0AA47P258"/>
<dbReference type="PROSITE" id="PS50097">
    <property type="entry name" value="BTB"/>
    <property type="match status" value="1"/>
</dbReference>
<accession>A0AA47P258</accession>
<dbReference type="InterPro" id="IPR015915">
    <property type="entry name" value="Kelch-typ_b-propeller"/>
</dbReference>
<dbReference type="Pfam" id="PF24681">
    <property type="entry name" value="Kelch_KLHDC2_KLHL20_DRC7"/>
    <property type="match status" value="1"/>
</dbReference>
<dbReference type="Gene3D" id="2.130.10.80">
    <property type="entry name" value="Galactose oxidase/kelch, beta-propeller"/>
    <property type="match status" value="1"/>
</dbReference>
<dbReference type="SUPFAM" id="SSF117281">
    <property type="entry name" value="Kelch motif"/>
    <property type="match status" value="1"/>
</dbReference>
<dbReference type="PANTHER" id="PTHR24412">
    <property type="entry name" value="KELCH PROTEIN"/>
    <property type="match status" value="1"/>
</dbReference>
<dbReference type="PIRSF" id="PIRSF037037">
    <property type="entry name" value="Kelch-like_protein_gigaxonin"/>
    <property type="match status" value="1"/>
</dbReference>
<dbReference type="Gene3D" id="2.120.10.80">
    <property type="entry name" value="Kelch-type beta propeller"/>
    <property type="match status" value="1"/>
</dbReference>